<evidence type="ECO:0000313" key="1">
    <source>
        <dbReference type="EMBL" id="JAD34728.1"/>
    </source>
</evidence>
<reference evidence="1" key="1">
    <citation type="submission" date="2014-09" db="EMBL/GenBank/DDBJ databases">
        <authorList>
            <person name="Magalhaes I.L.F."/>
            <person name="Oliveira U."/>
            <person name="Santos F.R."/>
            <person name="Vidigal T.H.D.A."/>
            <person name="Brescovit A.D."/>
            <person name="Santos A.J."/>
        </authorList>
    </citation>
    <scope>NUCLEOTIDE SEQUENCE</scope>
    <source>
        <tissue evidence="1">Shoot tissue taken approximately 20 cm above the soil surface</tissue>
    </source>
</reference>
<sequence>MMLSYICIEHKNFIALPNVISMFLAY</sequence>
<name>A0A0A8ZAN9_ARUDO</name>
<accession>A0A0A8ZAN9</accession>
<protein>
    <submittedName>
        <fullName evidence="1">Uncharacterized protein</fullName>
    </submittedName>
</protein>
<reference evidence="1" key="2">
    <citation type="journal article" date="2015" name="Data Brief">
        <title>Shoot transcriptome of the giant reed, Arundo donax.</title>
        <authorList>
            <person name="Barrero R.A."/>
            <person name="Guerrero F.D."/>
            <person name="Moolhuijzen P."/>
            <person name="Goolsby J.A."/>
            <person name="Tidwell J."/>
            <person name="Bellgard S.E."/>
            <person name="Bellgard M.I."/>
        </authorList>
    </citation>
    <scope>NUCLEOTIDE SEQUENCE</scope>
    <source>
        <tissue evidence="1">Shoot tissue taken approximately 20 cm above the soil surface</tissue>
    </source>
</reference>
<dbReference type="EMBL" id="GBRH01263167">
    <property type="protein sequence ID" value="JAD34728.1"/>
    <property type="molecule type" value="Transcribed_RNA"/>
</dbReference>
<dbReference type="AlphaFoldDB" id="A0A0A8ZAN9"/>
<organism evidence="1">
    <name type="scientific">Arundo donax</name>
    <name type="common">Giant reed</name>
    <name type="synonym">Donax arundinaceus</name>
    <dbReference type="NCBI Taxonomy" id="35708"/>
    <lineage>
        <taxon>Eukaryota</taxon>
        <taxon>Viridiplantae</taxon>
        <taxon>Streptophyta</taxon>
        <taxon>Embryophyta</taxon>
        <taxon>Tracheophyta</taxon>
        <taxon>Spermatophyta</taxon>
        <taxon>Magnoliopsida</taxon>
        <taxon>Liliopsida</taxon>
        <taxon>Poales</taxon>
        <taxon>Poaceae</taxon>
        <taxon>PACMAD clade</taxon>
        <taxon>Arundinoideae</taxon>
        <taxon>Arundineae</taxon>
        <taxon>Arundo</taxon>
    </lineage>
</organism>
<proteinExistence type="predicted"/>